<protein>
    <submittedName>
        <fullName evidence="1">Uncharacterized protein</fullName>
    </submittedName>
</protein>
<accession>A0A4Z2GAA6</accession>
<evidence type="ECO:0000313" key="1">
    <source>
        <dbReference type="EMBL" id="TNN50526.1"/>
    </source>
</evidence>
<gene>
    <name evidence="1" type="ORF">EYF80_039275</name>
</gene>
<reference evidence="1 2" key="1">
    <citation type="submission" date="2019-03" db="EMBL/GenBank/DDBJ databases">
        <title>First draft genome of Liparis tanakae, snailfish: a comprehensive survey of snailfish specific genes.</title>
        <authorList>
            <person name="Kim W."/>
            <person name="Song I."/>
            <person name="Jeong J.-H."/>
            <person name="Kim D."/>
            <person name="Kim S."/>
            <person name="Ryu S."/>
            <person name="Song J.Y."/>
            <person name="Lee S.K."/>
        </authorList>
    </citation>
    <scope>NUCLEOTIDE SEQUENCE [LARGE SCALE GENOMIC DNA]</scope>
    <source>
        <tissue evidence="1">Muscle</tissue>
    </source>
</reference>
<dbReference type="Proteomes" id="UP000314294">
    <property type="component" value="Unassembled WGS sequence"/>
</dbReference>
<proteinExistence type="predicted"/>
<organism evidence="1 2">
    <name type="scientific">Liparis tanakae</name>
    <name type="common">Tanaka's snailfish</name>
    <dbReference type="NCBI Taxonomy" id="230148"/>
    <lineage>
        <taxon>Eukaryota</taxon>
        <taxon>Metazoa</taxon>
        <taxon>Chordata</taxon>
        <taxon>Craniata</taxon>
        <taxon>Vertebrata</taxon>
        <taxon>Euteleostomi</taxon>
        <taxon>Actinopterygii</taxon>
        <taxon>Neopterygii</taxon>
        <taxon>Teleostei</taxon>
        <taxon>Neoteleostei</taxon>
        <taxon>Acanthomorphata</taxon>
        <taxon>Eupercaria</taxon>
        <taxon>Perciformes</taxon>
        <taxon>Cottioidei</taxon>
        <taxon>Cottales</taxon>
        <taxon>Liparidae</taxon>
        <taxon>Liparis</taxon>
    </lineage>
</organism>
<comment type="caution">
    <text evidence="1">The sequence shown here is derived from an EMBL/GenBank/DDBJ whole genome shotgun (WGS) entry which is preliminary data.</text>
</comment>
<dbReference type="AlphaFoldDB" id="A0A4Z2GAA6"/>
<dbReference type="EMBL" id="SRLO01000614">
    <property type="protein sequence ID" value="TNN50526.1"/>
    <property type="molecule type" value="Genomic_DNA"/>
</dbReference>
<name>A0A4Z2GAA6_9TELE</name>
<sequence length="155" mass="15944">MVRPHRTPSPCLDGAGQAGVQGAVAVGVGVVHALLAHRVVVVFAVGEHALARRAHGARLAAVLQLVEEEVVVADAVGVVGVGAGRLHAHQAGALGAGPALLRHAVVLRVGLACRGGGGGGGEEERREGNEKRGKRAKEVIRIRISFFGQCCEKKR</sequence>
<keyword evidence="2" id="KW-1185">Reference proteome</keyword>
<evidence type="ECO:0000313" key="2">
    <source>
        <dbReference type="Proteomes" id="UP000314294"/>
    </source>
</evidence>